<accession>A0ABT2BZA3</accession>
<sequence length="258" mass="29177">MHAMAAGERQDMGKCSKHPCPNTQAGEDPGAIEVREGGEIEAKLRANASDKERWSTVILLSSSKEKQELSIPIIMAEKLSLSLDPKKGILTFASPHATQSFKISEASSAENSKPPCLKYQVRVIDAGSDYALVKKTCPKQEYRPQRFYRGTDYYIYDQKTNTMRSIWSASTQIDTSTPFPTAKPEISIRYLKDGYGFDWTGMLPSDNPPLSMSVHNIYKREADQNNRLSLVCYDVTDRRHPVKENEMCENESLERIRN</sequence>
<dbReference type="RefSeq" id="WP_259449575.1">
    <property type="nucleotide sequence ID" value="NZ_CP119520.1"/>
</dbReference>
<comment type="caution">
    <text evidence="2">The sequence shown here is derived from an EMBL/GenBank/DDBJ whole genome shotgun (WGS) entry which is preliminary data.</text>
</comment>
<reference evidence="2" key="1">
    <citation type="submission" date="2022-08" db="EMBL/GenBank/DDBJ databases">
        <title>Reclassification of Massilia species as members of the genera Telluria, Duganella, Pseudoduganella, Mokoshia gen. nov. and Zemynaea gen. nov. using orthogonal and non-orthogonal genome-based approaches.</title>
        <authorList>
            <person name="Bowman J.P."/>
        </authorList>
    </citation>
    <scope>NUCLEOTIDE SEQUENCE</scope>
    <source>
        <strain evidence="2">LMG 11547</strain>
    </source>
</reference>
<proteinExistence type="predicted"/>
<keyword evidence="3" id="KW-1185">Reference proteome</keyword>
<dbReference type="Proteomes" id="UP001165263">
    <property type="component" value="Unassembled WGS sequence"/>
</dbReference>
<name>A0ABT2BZA3_9BURK</name>
<gene>
    <name evidence="2" type="ORF">NX786_14120</name>
</gene>
<protein>
    <submittedName>
        <fullName evidence="2">Uncharacterized protein</fullName>
    </submittedName>
</protein>
<evidence type="ECO:0000313" key="2">
    <source>
        <dbReference type="EMBL" id="MCS0630472.1"/>
    </source>
</evidence>
<evidence type="ECO:0000256" key="1">
    <source>
        <dbReference type="SAM" id="MobiDB-lite"/>
    </source>
</evidence>
<evidence type="ECO:0000313" key="3">
    <source>
        <dbReference type="Proteomes" id="UP001165263"/>
    </source>
</evidence>
<dbReference type="EMBL" id="JANUHC010000004">
    <property type="protein sequence ID" value="MCS0630472.1"/>
    <property type="molecule type" value="Genomic_DNA"/>
</dbReference>
<feature type="region of interest" description="Disordered" evidence="1">
    <location>
        <begin position="1"/>
        <end position="33"/>
    </location>
</feature>
<organism evidence="2 3">
    <name type="scientific">Telluria mixta</name>
    <dbReference type="NCBI Taxonomy" id="34071"/>
    <lineage>
        <taxon>Bacteria</taxon>
        <taxon>Pseudomonadati</taxon>
        <taxon>Pseudomonadota</taxon>
        <taxon>Betaproteobacteria</taxon>
        <taxon>Burkholderiales</taxon>
        <taxon>Oxalobacteraceae</taxon>
        <taxon>Telluria group</taxon>
        <taxon>Telluria</taxon>
    </lineage>
</organism>